<keyword evidence="3" id="KW-0813">Transport</keyword>
<evidence type="ECO:0000256" key="6">
    <source>
        <dbReference type="ARBA" id="ARBA00022837"/>
    </source>
</evidence>
<keyword evidence="13" id="KW-1185">Reference proteome</keyword>
<evidence type="ECO:0000256" key="7">
    <source>
        <dbReference type="ARBA" id="ARBA00022989"/>
    </source>
</evidence>
<reference evidence="13" key="1">
    <citation type="submission" date="2011-07" db="EMBL/GenBank/DDBJ databases">
        <title>Divergent evolution of antigenic variation in African trypanosomes.</title>
        <authorList>
            <person name="Jackson A.P."/>
            <person name="Berry A."/>
            <person name="Allison H.C."/>
            <person name="Burton P."/>
            <person name="Anderson J."/>
            <person name="Aslett M."/>
            <person name="Brown R."/>
            <person name="Corton N."/>
            <person name="Harris D."/>
            <person name="Hauser H."/>
            <person name="Gamble J."/>
            <person name="Gilderthorp R."/>
            <person name="McQuillan J."/>
            <person name="Quail M.A."/>
            <person name="Sanders M."/>
            <person name="Van Tonder A."/>
            <person name="Ginger M.L."/>
            <person name="Donelson J.E."/>
            <person name="Field M.C."/>
            <person name="Barry J.D."/>
            <person name="Berriman M."/>
            <person name="Hertz-Fowler C."/>
        </authorList>
    </citation>
    <scope>NUCLEOTIDE SEQUENCE [LARGE SCALE GENOMIC DNA]</scope>
    <source>
        <strain evidence="13">IL3000</strain>
    </source>
</reference>
<feature type="domain" description="Calcium uniporter protein C-terminal" evidence="11">
    <location>
        <begin position="148"/>
        <end position="317"/>
    </location>
</feature>
<organism evidence="12 13">
    <name type="scientific">Trypanosoma congolense (strain IL3000)</name>
    <dbReference type="NCBI Taxonomy" id="1068625"/>
    <lineage>
        <taxon>Eukaryota</taxon>
        <taxon>Discoba</taxon>
        <taxon>Euglenozoa</taxon>
        <taxon>Kinetoplastea</taxon>
        <taxon>Metakinetoplastina</taxon>
        <taxon>Trypanosomatida</taxon>
        <taxon>Trypanosomatidae</taxon>
        <taxon>Trypanosoma</taxon>
        <taxon>Nannomonas</taxon>
    </lineage>
</organism>
<dbReference type="AlphaFoldDB" id="F9WFW7"/>
<gene>
    <name evidence="12" type="ORF">TCIL3000_0_11460</name>
</gene>
<feature type="transmembrane region" description="Helical" evidence="10">
    <location>
        <begin position="233"/>
        <end position="253"/>
    </location>
</feature>
<evidence type="ECO:0000256" key="4">
    <source>
        <dbReference type="ARBA" id="ARBA00022568"/>
    </source>
</evidence>
<proteinExistence type="inferred from homology"/>
<protein>
    <submittedName>
        <fullName evidence="12">WGS project CAEQ00000000 data, annotated contig 429</fullName>
    </submittedName>
</protein>
<dbReference type="Pfam" id="PF04678">
    <property type="entry name" value="MCU"/>
    <property type="match status" value="1"/>
</dbReference>
<evidence type="ECO:0000256" key="3">
    <source>
        <dbReference type="ARBA" id="ARBA00022448"/>
    </source>
</evidence>
<dbReference type="GO" id="GO:1990246">
    <property type="term" value="C:uniplex complex"/>
    <property type="evidence" value="ECO:0007669"/>
    <property type="project" value="TreeGrafter"/>
</dbReference>
<keyword evidence="8" id="KW-0406">Ion transport</keyword>
<evidence type="ECO:0000259" key="11">
    <source>
        <dbReference type="Pfam" id="PF04678"/>
    </source>
</evidence>
<evidence type="ECO:0000256" key="1">
    <source>
        <dbReference type="ARBA" id="ARBA00004141"/>
    </source>
</evidence>
<reference evidence="12 13" key="2">
    <citation type="journal article" date="2012" name="Proc. Natl. Acad. Sci. U.S.A.">
        <title>Antigenic diversity is generated by distinct evolutionary mechanisms in African trypanosome species.</title>
        <authorList>
            <person name="Jackson A.P."/>
            <person name="Berry A."/>
            <person name="Aslett M."/>
            <person name="Allison H.C."/>
            <person name="Burton P."/>
            <person name="Vavrova-Anderson J."/>
            <person name="Brown R."/>
            <person name="Browne H."/>
            <person name="Corton N."/>
            <person name="Hauser H."/>
            <person name="Gamble J."/>
            <person name="Gilderthorp R."/>
            <person name="Marcello L."/>
            <person name="McQuillan J."/>
            <person name="Otto T.D."/>
            <person name="Quail M.A."/>
            <person name="Sanders M.J."/>
            <person name="van Tonder A."/>
            <person name="Ginger M.L."/>
            <person name="Field M.C."/>
            <person name="Barry J.D."/>
            <person name="Hertz-Fowler C."/>
            <person name="Berriman M."/>
        </authorList>
    </citation>
    <scope>NUCLEOTIDE SEQUENCE [LARGE SCALE GENOMIC DNA]</scope>
    <source>
        <strain evidence="12 13">IL3000</strain>
    </source>
</reference>
<keyword evidence="9 10" id="KW-0472">Membrane</keyword>
<dbReference type="EMBL" id="CAEQ01002191">
    <property type="protein sequence ID" value="CCD16197.1"/>
    <property type="molecule type" value="Genomic_DNA"/>
</dbReference>
<comment type="similarity">
    <text evidence="2">Belongs to the MCU (TC 1.A.77) family.</text>
</comment>
<dbReference type="GO" id="GO:0051560">
    <property type="term" value="P:mitochondrial calcium ion homeostasis"/>
    <property type="evidence" value="ECO:0007669"/>
    <property type="project" value="InterPro"/>
</dbReference>
<dbReference type="InterPro" id="IPR006769">
    <property type="entry name" value="MCU_C"/>
</dbReference>
<dbReference type="OMA" id="DWDIMEP"/>
<evidence type="ECO:0000313" key="13">
    <source>
        <dbReference type="Proteomes" id="UP000000702"/>
    </source>
</evidence>
<dbReference type="GO" id="GO:0036444">
    <property type="term" value="P:calcium import into the mitochondrion"/>
    <property type="evidence" value="ECO:0007669"/>
    <property type="project" value="TreeGrafter"/>
</dbReference>
<evidence type="ECO:0000256" key="8">
    <source>
        <dbReference type="ARBA" id="ARBA00023065"/>
    </source>
</evidence>
<keyword evidence="7 10" id="KW-1133">Transmembrane helix</keyword>
<comment type="caution">
    <text evidence="12">The sequence shown here is derived from an EMBL/GenBank/DDBJ whole genome shotgun (WGS) entry which is preliminary data.</text>
</comment>
<dbReference type="GO" id="GO:0005262">
    <property type="term" value="F:calcium channel activity"/>
    <property type="evidence" value="ECO:0007669"/>
    <property type="project" value="TreeGrafter"/>
</dbReference>
<feature type="transmembrane region" description="Helical" evidence="10">
    <location>
        <begin position="265"/>
        <end position="282"/>
    </location>
</feature>
<keyword evidence="6" id="KW-0106">Calcium</keyword>
<evidence type="ECO:0000256" key="9">
    <source>
        <dbReference type="ARBA" id="ARBA00023136"/>
    </source>
</evidence>
<dbReference type="VEuPathDB" id="TriTrypDB:TcIL3000_0_11460"/>
<accession>F9WFW7</accession>
<evidence type="ECO:0000256" key="10">
    <source>
        <dbReference type="SAM" id="Phobius"/>
    </source>
</evidence>
<keyword evidence="5 10" id="KW-0812">Transmembrane</keyword>
<name>F9WFW7_TRYCI</name>
<keyword evidence="4" id="KW-0109">Calcium transport</keyword>
<dbReference type="Proteomes" id="UP000000702">
    <property type="component" value="Unassembled WGS sequence"/>
</dbReference>
<dbReference type="PANTHER" id="PTHR13462:SF54">
    <property type="entry name" value="CALCIUM UNIPORTER PROTEIN"/>
    <property type="match status" value="1"/>
</dbReference>
<evidence type="ECO:0000256" key="2">
    <source>
        <dbReference type="ARBA" id="ARBA00005653"/>
    </source>
</evidence>
<evidence type="ECO:0000313" key="12">
    <source>
        <dbReference type="EMBL" id="CCD16197.1"/>
    </source>
</evidence>
<dbReference type="PANTHER" id="PTHR13462">
    <property type="entry name" value="CALCIUM UNIPORTER PROTEIN, MITOCHONDRIAL"/>
    <property type="match status" value="1"/>
</dbReference>
<dbReference type="InterPro" id="IPR039055">
    <property type="entry name" value="MCU_fam"/>
</dbReference>
<comment type="subcellular location">
    <subcellularLocation>
        <location evidence="1">Membrane</location>
        <topology evidence="1">Multi-pass membrane protein</topology>
    </subcellularLocation>
</comment>
<evidence type="ECO:0000256" key="5">
    <source>
        <dbReference type="ARBA" id="ARBA00022692"/>
    </source>
</evidence>
<dbReference type="GO" id="GO:0015292">
    <property type="term" value="F:uniporter activity"/>
    <property type="evidence" value="ECO:0007669"/>
    <property type="project" value="TreeGrafter"/>
</dbReference>
<sequence length="339" mass="37974">MRLPTSASLFPSFIDTIQAREGIICFVVPHACEGGSGALEMITCFTRSLLLRTVTRGRACEGLAVRLGLRYASTVPCDQQHQLPDGDVRSPSVGLTAAEFSRTAPLLLLTQVLRRHAVVGRGAEGGESVITREVFDRYCRECHIEDSSRALELLCESATVVSISDGAAVHLRPAQFLQGQSYVTGARGLGEGSQLEVLLHEARCRLTEAEAEERELRLALQPAIQKAVGKRRLVWAAAFCFTAVQLATVSRLTFFDLDWDIMEPVSYFLGAGDTIILMFYLIRLGHVKKYSEYEEKMAAARVRRYAPTNFDWKKYEAAVKRVEEERHMVERMSKWFNQH</sequence>